<comment type="subcellular location">
    <subcellularLocation>
        <location evidence="1">Secreted</location>
        <location evidence="1">Cell wall</location>
    </subcellularLocation>
</comment>
<keyword evidence="10" id="KW-0732">Signal</keyword>
<evidence type="ECO:0000256" key="1">
    <source>
        <dbReference type="ARBA" id="ARBA00004191"/>
    </source>
</evidence>
<keyword evidence="5 9" id="KW-0378">Hydrolase</keyword>
<evidence type="ECO:0000256" key="7">
    <source>
        <dbReference type="ARBA" id="ARBA00023316"/>
    </source>
</evidence>
<comment type="similarity">
    <text evidence="2 9">Belongs to the glycosyl hydrolase 28 family.</text>
</comment>
<reference evidence="11 12" key="1">
    <citation type="submission" date="2021-07" db="EMBL/GenBank/DDBJ databases">
        <title>The Aristolochia fimbriata genome: insights into angiosperm evolution, floral development and chemical biosynthesis.</title>
        <authorList>
            <person name="Jiao Y."/>
        </authorList>
    </citation>
    <scope>NUCLEOTIDE SEQUENCE [LARGE SCALE GENOMIC DNA]</scope>
    <source>
        <strain evidence="11">IBCAS-2021</strain>
        <tissue evidence="11">Leaf</tissue>
    </source>
</reference>
<evidence type="ECO:0000256" key="6">
    <source>
        <dbReference type="ARBA" id="ARBA00023295"/>
    </source>
</evidence>
<protein>
    <submittedName>
        <fullName evidence="11">Uncharacterized protein</fullName>
    </submittedName>
</protein>
<dbReference type="GO" id="GO:0004650">
    <property type="term" value="F:polygalacturonase activity"/>
    <property type="evidence" value="ECO:0007669"/>
    <property type="project" value="InterPro"/>
</dbReference>
<dbReference type="InterPro" id="IPR011050">
    <property type="entry name" value="Pectin_lyase_fold/virulence"/>
</dbReference>
<dbReference type="Proteomes" id="UP000825729">
    <property type="component" value="Unassembled WGS sequence"/>
</dbReference>
<sequence>MGSLSVLCSFCFLIVFVTGQGAAQRVFNILNHGAVADGRTDSSAAVTSSWKAACEWQGTSRVLVPAGTYLVGPVVLQGPCRGPMVFQVDGTVKAPYLDRFRSNQNWFEFQHVDGLTVTGAGRFDGQGAQAWPYNRCASNYGCRTLPSSFRFGYVTNGVIEGISSINSKYFHMVIDNCRGLSVNGVKISAPGDSPNTDGIHIGRSSGVRISGSVIGTGDDCISVGPGSSDVHISGVSCGPGHGISVGSLGKRANEGDVTGLTVTGCTFTGTDNGVRIKSWPDSPSYSSATHFVYEDLTMNNVRRPIHIDQNYCPQGSCNFRSPSRVRISDISFSNIRGTSASKEAVKLSCSAAMPCTNVRLSNINLSYNGRNGPSISTCSNVQGYSSGYQAPPSCL</sequence>
<evidence type="ECO:0000313" key="11">
    <source>
        <dbReference type="EMBL" id="KAG9440429.1"/>
    </source>
</evidence>
<evidence type="ECO:0000256" key="8">
    <source>
        <dbReference type="PROSITE-ProRule" id="PRU10052"/>
    </source>
</evidence>
<name>A0AAV7DVY3_ARIFI</name>
<dbReference type="InterPro" id="IPR006626">
    <property type="entry name" value="PbH1"/>
</dbReference>
<feature type="active site" evidence="8">
    <location>
        <position position="241"/>
    </location>
</feature>
<keyword evidence="4" id="KW-0964">Secreted</keyword>
<dbReference type="PROSITE" id="PS00502">
    <property type="entry name" value="POLYGALACTURONASE"/>
    <property type="match status" value="1"/>
</dbReference>
<organism evidence="11 12">
    <name type="scientific">Aristolochia fimbriata</name>
    <name type="common">White veined hardy Dutchman's pipe vine</name>
    <dbReference type="NCBI Taxonomy" id="158543"/>
    <lineage>
        <taxon>Eukaryota</taxon>
        <taxon>Viridiplantae</taxon>
        <taxon>Streptophyta</taxon>
        <taxon>Embryophyta</taxon>
        <taxon>Tracheophyta</taxon>
        <taxon>Spermatophyta</taxon>
        <taxon>Magnoliopsida</taxon>
        <taxon>Magnoliidae</taxon>
        <taxon>Piperales</taxon>
        <taxon>Aristolochiaceae</taxon>
        <taxon>Aristolochia</taxon>
    </lineage>
</organism>
<dbReference type="Gene3D" id="2.160.20.10">
    <property type="entry name" value="Single-stranded right-handed beta-helix, Pectin lyase-like"/>
    <property type="match status" value="1"/>
</dbReference>
<dbReference type="AlphaFoldDB" id="A0AAV7DVY3"/>
<keyword evidence="7" id="KW-0961">Cell wall biogenesis/degradation</keyword>
<dbReference type="GO" id="GO:0071555">
    <property type="term" value="P:cell wall organization"/>
    <property type="evidence" value="ECO:0007669"/>
    <property type="project" value="UniProtKB-KW"/>
</dbReference>
<feature type="chain" id="PRO_5043518438" evidence="10">
    <location>
        <begin position="24"/>
        <end position="395"/>
    </location>
</feature>
<evidence type="ECO:0000256" key="4">
    <source>
        <dbReference type="ARBA" id="ARBA00022525"/>
    </source>
</evidence>
<dbReference type="Pfam" id="PF00295">
    <property type="entry name" value="Glyco_hydro_28"/>
    <property type="match status" value="1"/>
</dbReference>
<comment type="caution">
    <text evidence="11">The sequence shown here is derived from an EMBL/GenBank/DDBJ whole genome shotgun (WGS) entry which is preliminary data.</text>
</comment>
<keyword evidence="3" id="KW-0134">Cell wall</keyword>
<dbReference type="FunFam" id="2.160.20.10:FF:000004">
    <property type="entry name" value="Pectin lyase-like superfamily protein"/>
    <property type="match status" value="1"/>
</dbReference>
<dbReference type="PANTHER" id="PTHR31375">
    <property type="match status" value="1"/>
</dbReference>
<evidence type="ECO:0000256" key="5">
    <source>
        <dbReference type="ARBA" id="ARBA00022801"/>
    </source>
</evidence>
<dbReference type="InterPro" id="IPR000743">
    <property type="entry name" value="Glyco_hydro_28"/>
</dbReference>
<evidence type="ECO:0000256" key="3">
    <source>
        <dbReference type="ARBA" id="ARBA00022512"/>
    </source>
</evidence>
<evidence type="ECO:0000256" key="10">
    <source>
        <dbReference type="SAM" id="SignalP"/>
    </source>
</evidence>
<accession>A0AAV7DVY3</accession>
<keyword evidence="6 9" id="KW-0326">Glycosidase</keyword>
<dbReference type="SMART" id="SM00710">
    <property type="entry name" value="PbH1"/>
    <property type="match status" value="7"/>
</dbReference>
<dbReference type="InterPro" id="IPR012334">
    <property type="entry name" value="Pectin_lyas_fold"/>
</dbReference>
<evidence type="ECO:0000313" key="12">
    <source>
        <dbReference type="Proteomes" id="UP000825729"/>
    </source>
</evidence>
<dbReference type="SUPFAM" id="SSF51126">
    <property type="entry name" value="Pectin lyase-like"/>
    <property type="match status" value="1"/>
</dbReference>
<proteinExistence type="inferred from homology"/>
<keyword evidence="12" id="KW-1185">Reference proteome</keyword>
<evidence type="ECO:0000256" key="2">
    <source>
        <dbReference type="ARBA" id="ARBA00008834"/>
    </source>
</evidence>
<evidence type="ECO:0000256" key="9">
    <source>
        <dbReference type="RuleBase" id="RU361169"/>
    </source>
</evidence>
<dbReference type="EMBL" id="JAINDJ010000008">
    <property type="protein sequence ID" value="KAG9440429.1"/>
    <property type="molecule type" value="Genomic_DNA"/>
</dbReference>
<gene>
    <name evidence="11" type="ORF">H6P81_020594</name>
</gene>
<dbReference type="GO" id="GO:0005975">
    <property type="term" value="P:carbohydrate metabolic process"/>
    <property type="evidence" value="ECO:0007669"/>
    <property type="project" value="InterPro"/>
</dbReference>
<feature type="signal peptide" evidence="10">
    <location>
        <begin position="1"/>
        <end position="23"/>
    </location>
</feature>